<dbReference type="EMBL" id="BLLF01000861">
    <property type="protein sequence ID" value="GFH15512.1"/>
    <property type="molecule type" value="Genomic_DNA"/>
</dbReference>
<feature type="non-terminal residue" evidence="2">
    <location>
        <position position="133"/>
    </location>
</feature>
<evidence type="ECO:0000259" key="1">
    <source>
        <dbReference type="Pfam" id="PF12774"/>
    </source>
</evidence>
<dbReference type="Pfam" id="PF12774">
    <property type="entry name" value="AAA_6"/>
    <property type="match status" value="1"/>
</dbReference>
<dbReference type="FunFam" id="1.10.8.710:FF:000007">
    <property type="entry name" value="Putative dynein heavy chain"/>
    <property type="match status" value="1"/>
</dbReference>
<dbReference type="Gene3D" id="1.10.8.710">
    <property type="match status" value="1"/>
</dbReference>
<dbReference type="GO" id="GO:0051959">
    <property type="term" value="F:dynein light intermediate chain binding"/>
    <property type="evidence" value="ECO:0007669"/>
    <property type="project" value="InterPro"/>
</dbReference>
<reference evidence="2 3" key="1">
    <citation type="submission" date="2020-02" db="EMBL/GenBank/DDBJ databases">
        <title>Draft genome sequence of Haematococcus lacustris strain NIES-144.</title>
        <authorList>
            <person name="Morimoto D."/>
            <person name="Nakagawa S."/>
            <person name="Yoshida T."/>
            <person name="Sawayama S."/>
        </authorList>
    </citation>
    <scope>NUCLEOTIDE SEQUENCE [LARGE SCALE GENOMIC DNA]</scope>
    <source>
        <strain evidence="2 3">NIES-144</strain>
    </source>
</reference>
<comment type="caution">
    <text evidence="2">The sequence shown here is derived from an EMBL/GenBank/DDBJ whole genome shotgun (WGS) entry which is preliminary data.</text>
</comment>
<evidence type="ECO:0000313" key="2">
    <source>
        <dbReference type="EMBL" id="GFH15512.1"/>
    </source>
</evidence>
<evidence type="ECO:0000313" key="3">
    <source>
        <dbReference type="Proteomes" id="UP000485058"/>
    </source>
</evidence>
<protein>
    <submittedName>
        <fullName evidence="2">Flagellar alpha dynein</fullName>
    </submittedName>
</protein>
<dbReference type="Proteomes" id="UP000485058">
    <property type="component" value="Unassembled WGS sequence"/>
</dbReference>
<dbReference type="InterPro" id="IPR035699">
    <property type="entry name" value="AAA_6"/>
</dbReference>
<dbReference type="InterPro" id="IPR026983">
    <property type="entry name" value="DHC"/>
</dbReference>
<keyword evidence="2" id="KW-0282">Flagellum</keyword>
<sequence length="133" mass="15036">MENMLMAEGFVEARNLAKKFASLYYLLEDLLSPQKHYDWGLRAIKSVLVVAGSLLRAEAGQVESDVLFRALRDFNIPKILAEDMVIFMGLLNDLFPGVDPPRKRDMEFEAVIVATAKEMGLTAEDDFILRIVQ</sequence>
<keyword evidence="2" id="KW-0966">Cell projection</keyword>
<feature type="domain" description="Dynein heavy chain hydrolytic ATP-binding dynein motor region" evidence="1">
    <location>
        <begin position="1"/>
        <end position="133"/>
    </location>
</feature>
<proteinExistence type="predicted"/>
<organism evidence="2 3">
    <name type="scientific">Haematococcus lacustris</name>
    <name type="common">Green alga</name>
    <name type="synonym">Haematococcus pluvialis</name>
    <dbReference type="NCBI Taxonomy" id="44745"/>
    <lineage>
        <taxon>Eukaryota</taxon>
        <taxon>Viridiplantae</taxon>
        <taxon>Chlorophyta</taxon>
        <taxon>core chlorophytes</taxon>
        <taxon>Chlorophyceae</taxon>
        <taxon>CS clade</taxon>
        <taxon>Chlamydomonadales</taxon>
        <taxon>Haematococcaceae</taxon>
        <taxon>Haematococcus</taxon>
    </lineage>
</organism>
<dbReference type="GO" id="GO:0005524">
    <property type="term" value="F:ATP binding"/>
    <property type="evidence" value="ECO:0007669"/>
    <property type="project" value="InterPro"/>
</dbReference>
<dbReference type="GO" id="GO:0045505">
    <property type="term" value="F:dynein intermediate chain binding"/>
    <property type="evidence" value="ECO:0007669"/>
    <property type="project" value="InterPro"/>
</dbReference>
<dbReference type="PANTHER" id="PTHR45703">
    <property type="entry name" value="DYNEIN HEAVY CHAIN"/>
    <property type="match status" value="1"/>
</dbReference>
<gene>
    <name evidence="2" type="ORF">HaLaN_11751</name>
</gene>
<dbReference type="PANTHER" id="PTHR45703:SF8">
    <property type="entry name" value="DYNEINS HEAVY CHAIN"/>
    <property type="match status" value="1"/>
</dbReference>
<dbReference type="InterPro" id="IPR043157">
    <property type="entry name" value="Dynein_AAA1S"/>
</dbReference>
<dbReference type="GO" id="GO:0007018">
    <property type="term" value="P:microtubule-based movement"/>
    <property type="evidence" value="ECO:0007669"/>
    <property type="project" value="InterPro"/>
</dbReference>
<keyword evidence="2" id="KW-0969">Cilium</keyword>
<keyword evidence="3" id="KW-1185">Reference proteome</keyword>
<name>A0A699ZIK0_HAELA</name>
<accession>A0A699ZIK0</accession>
<dbReference type="AlphaFoldDB" id="A0A699ZIK0"/>
<dbReference type="GO" id="GO:0030286">
    <property type="term" value="C:dynein complex"/>
    <property type="evidence" value="ECO:0007669"/>
    <property type="project" value="InterPro"/>
</dbReference>